<dbReference type="PANTHER" id="PTHR23252">
    <property type="entry name" value="INTIMAL THICKNESS RECEPTOR-RELATED"/>
    <property type="match status" value="1"/>
</dbReference>
<feature type="chain" id="PRO_5043953247" description="GPR180/TMEM145 transmembrane domain-containing protein" evidence="2">
    <location>
        <begin position="18"/>
        <end position="410"/>
    </location>
</feature>
<comment type="caution">
    <text evidence="4">The sequence shown here is derived from an EMBL/GenBank/DDBJ whole genome shotgun (WGS) entry which is preliminary data.</text>
</comment>
<name>A0AAU9KCS8_9CILI</name>
<feature type="transmembrane region" description="Helical" evidence="1">
    <location>
        <begin position="160"/>
        <end position="181"/>
    </location>
</feature>
<feature type="transmembrane region" description="Helical" evidence="1">
    <location>
        <begin position="337"/>
        <end position="361"/>
    </location>
</feature>
<evidence type="ECO:0000256" key="2">
    <source>
        <dbReference type="SAM" id="SignalP"/>
    </source>
</evidence>
<dbReference type="PANTHER" id="PTHR23252:SF24">
    <property type="entry name" value="TRANSMEMBRANE PROTEIN 145"/>
    <property type="match status" value="1"/>
</dbReference>
<reference evidence="4" key="1">
    <citation type="submission" date="2021-09" db="EMBL/GenBank/DDBJ databases">
        <authorList>
            <consortium name="AG Swart"/>
            <person name="Singh M."/>
            <person name="Singh A."/>
            <person name="Seah K."/>
            <person name="Emmerich C."/>
        </authorList>
    </citation>
    <scope>NUCLEOTIDE SEQUENCE</scope>
    <source>
        <strain evidence="4">ATCC30299</strain>
    </source>
</reference>
<keyword evidence="5" id="KW-1185">Reference proteome</keyword>
<dbReference type="GO" id="GO:0007186">
    <property type="term" value="P:G protein-coupled receptor signaling pathway"/>
    <property type="evidence" value="ECO:0007669"/>
    <property type="project" value="InterPro"/>
</dbReference>
<evidence type="ECO:0000259" key="3">
    <source>
        <dbReference type="Pfam" id="PF10192"/>
    </source>
</evidence>
<feature type="transmembrane region" description="Helical" evidence="1">
    <location>
        <begin position="304"/>
        <end position="325"/>
    </location>
</feature>
<feature type="transmembrane region" description="Helical" evidence="1">
    <location>
        <begin position="367"/>
        <end position="388"/>
    </location>
</feature>
<dbReference type="AlphaFoldDB" id="A0AAU9KCS8"/>
<feature type="transmembrane region" description="Helical" evidence="1">
    <location>
        <begin position="237"/>
        <end position="254"/>
    </location>
</feature>
<evidence type="ECO:0000313" key="4">
    <source>
        <dbReference type="EMBL" id="CAG9335493.1"/>
    </source>
</evidence>
<keyword evidence="1" id="KW-1133">Transmembrane helix</keyword>
<organism evidence="4 5">
    <name type="scientific">Blepharisma stoltei</name>
    <dbReference type="NCBI Taxonomy" id="1481888"/>
    <lineage>
        <taxon>Eukaryota</taxon>
        <taxon>Sar</taxon>
        <taxon>Alveolata</taxon>
        <taxon>Ciliophora</taxon>
        <taxon>Postciliodesmatophora</taxon>
        <taxon>Heterotrichea</taxon>
        <taxon>Heterotrichida</taxon>
        <taxon>Blepharismidae</taxon>
        <taxon>Blepharisma</taxon>
    </lineage>
</organism>
<protein>
    <recommendedName>
        <fullName evidence="3">GPR180/TMEM145 transmembrane domain-containing protein</fullName>
    </recommendedName>
</protein>
<feature type="domain" description="GPR180/TMEM145 transmembrane" evidence="3">
    <location>
        <begin position="165"/>
        <end position="383"/>
    </location>
</feature>
<accession>A0AAU9KCS8</accession>
<proteinExistence type="predicted"/>
<dbReference type="EMBL" id="CAJZBQ010000062">
    <property type="protein sequence ID" value="CAG9335493.1"/>
    <property type="molecule type" value="Genomic_DNA"/>
</dbReference>
<keyword evidence="1" id="KW-0472">Membrane</keyword>
<dbReference type="Proteomes" id="UP001162131">
    <property type="component" value="Unassembled WGS sequence"/>
</dbReference>
<evidence type="ECO:0000256" key="1">
    <source>
        <dbReference type="SAM" id="Phobius"/>
    </source>
</evidence>
<dbReference type="Pfam" id="PF10192">
    <property type="entry name" value="GPR180-TMEM145_TM"/>
    <property type="match status" value="1"/>
</dbReference>
<dbReference type="InterPro" id="IPR047831">
    <property type="entry name" value="GPR180/TMEM145"/>
</dbReference>
<feature type="signal peptide" evidence="2">
    <location>
        <begin position="1"/>
        <end position="17"/>
    </location>
</feature>
<evidence type="ECO:0000313" key="5">
    <source>
        <dbReference type="Proteomes" id="UP001162131"/>
    </source>
</evidence>
<keyword evidence="1" id="KW-0812">Transmembrane</keyword>
<gene>
    <name evidence="4" type="ORF">BSTOLATCC_MIC63964</name>
</gene>
<feature type="transmembrane region" description="Helical" evidence="1">
    <location>
        <begin position="266"/>
        <end position="284"/>
    </location>
</feature>
<sequence>MIIFLLLLVSALGKLISNTLTLAPDSKWKYITKFACDIGRGEWEMKAKFLKVLNDTYPQNVNLLATVYLDDNWDEVINEDDCNEKLKVAKRNKQISIPTNGDWSEQITGAVSQKQSPHVWYFAISDCDNVLNDKQRIRVEMHLTNADGSEFSVERKGLDYFYPMLLFIYLLTLSGNMMRLIRMFRKTDDLETNLVIFNIAIASQFSGIFCQILHYWIYSYNGKGFSVLDFLSQAFELIATMLITIELIIMANGWTIKYKDFPDPDIYIPISLIVVMFNLLIVGLGRITDDSYYKFSDYEGIPGYLLMIIRIGIWIWFLYLIKGLYSSANAKVKSFILSFSILGSIYLLSLPIVVFFSWIFVSYVRSKVVTIGLSLIQVAIFFLFTHLFSEKSSFYKISTMSQSVLPGKYN</sequence>
<dbReference type="InterPro" id="IPR019336">
    <property type="entry name" value="GPR180/TMEM145_TM"/>
</dbReference>
<keyword evidence="2" id="KW-0732">Signal</keyword>
<feature type="transmembrane region" description="Helical" evidence="1">
    <location>
        <begin position="193"/>
        <end position="217"/>
    </location>
</feature>
<dbReference type="GO" id="GO:0019236">
    <property type="term" value="P:response to pheromone"/>
    <property type="evidence" value="ECO:0007669"/>
    <property type="project" value="InterPro"/>
</dbReference>